<gene>
    <name evidence="3" type="ORF">OSTLU_32555</name>
</gene>
<organism evidence="3 4">
    <name type="scientific">Ostreococcus lucimarinus (strain CCE9901)</name>
    <dbReference type="NCBI Taxonomy" id="436017"/>
    <lineage>
        <taxon>Eukaryota</taxon>
        <taxon>Viridiplantae</taxon>
        <taxon>Chlorophyta</taxon>
        <taxon>Mamiellophyceae</taxon>
        <taxon>Mamiellales</taxon>
        <taxon>Bathycoccaceae</taxon>
        <taxon>Ostreococcus</taxon>
    </lineage>
</organism>
<feature type="region of interest" description="Disordered" evidence="1">
    <location>
        <begin position="1"/>
        <end position="24"/>
    </location>
</feature>
<accession>A4RZY4</accession>
<name>A4RZY4_OSTLU</name>
<feature type="compositionally biased region" description="Basic and acidic residues" evidence="1">
    <location>
        <begin position="275"/>
        <end position="293"/>
    </location>
</feature>
<feature type="compositionally biased region" description="Low complexity" evidence="1">
    <location>
        <begin position="1"/>
        <end position="12"/>
    </location>
</feature>
<dbReference type="HOGENOM" id="CLU_892521_0_0_1"/>
<sequence>MRARSCRATTSRTRGRTARARAATTNGDAQNVAFDAAAIGRWAARAREAPWDARGAGWREFFAAKPIGAVVEVDNARETISAKEVESHGLNWPTCRAEAVERARVNTVRFRQNYAQIACAATLLGSECAAFAMALVSFYAYLALRSDRILGELSLATKDALKWNDAVVAGVSRSKLKSTTLGVAVVLFLLSDATANTYAIMRSVAWTAAIALLHAILRPIDLKGTLADIVKDFRAAKSKEDLRGAARSGLKSMKAWISEKAKPVEATPIFVVEKGEKKRSDGADATPARRSEDANGAIDVDAREAEDTKYLP</sequence>
<dbReference type="GeneID" id="5002861"/>
<dbReference type="EMBL" id="CP000587">
    <property type="protein sequence ID" value="ABO96942.1"/>
    <property type="molecule type" value="Genomic_DNA"/>
</dbReference>
<keyword evidence="2" id="KW-0812">Transmembrane</keyword>
<dbReference type="OMA" id="MKAWISE"/>
<dbReference type="RefSeq" id="XP_001418649.1">
    <property type="nucleotide sequence ID" value="XM_001418612.1"/>
</dbReference>
<evidence type="ECO:0000256" key="2">
    <source>
        <dbReference type="SAM" id="Phobius"/>
    </source>
</evidence>
<feature type="compositionally biased region" description="Basic and acidic residues" evidence="1">
    <location>
        <begin position="300"/>
        <end position="312"/>
    </location>
</feature>
<protein>
    <recommendedName>
        <fullName evidence="5">PRA1 family protein</fullName>
    </recommendedName>
</protein>
<evidence type="ECO:0008006" key="5">
    <source>
        <dbReference type="Google" id="ProtNLM"/>
    </source>
</evidence>
<feature type="transmembrane region" description="Helical" evidence="2">
    <location>
        <begin position="117"/>
        <end position="142"/>
    </location>
</feature>
<keyword evidence="2" id="KW-1133">Transmembrane helix</keyword>
<dbReference type="KEGG" id="olu:OSTLU_32555"/>
<dbReference type="Proteomes" id="UP000001568">
    <property type="component" value="Chromosome 7"/>
</dbReference>
<dbReference type="Gramene" id="ABO96942">
    <property type="protein sequence ID" value="ABO96942"/>
    <property type="gene ID" value="OSTLU_32555"/>
</dbReference>
<evidence type="ECO:0000313" key="3">
    <source>
        <dbReference type="EMBL" id="ABO96942.1"/>
    </source>
</evidence>
<keyword evidence="4" id="KW-1185">Reference proteome</keyword>
<feature type="region of interest" description="Disordered" evidence="1">
    <location>
        <begin position="275"/>
        <end position="312"/>
    </location>
</feature>
<evidence type="ECO:0000313" key="4">
    <source>
        <dbReference type="Proteomes" id="UP000001568"/>
    </source>
</evidence>
<evidence type="ECO:0000256" key="1">
    <source>
        <dbReference type="SAM" id="MobiDB-lite"/>
    </source>
</evidence>
<reference evidence="3 4" key="1">
    <citation type="journal article" date="2007" name="Proc. Natl. Acad. Sci. U.S.A.">
        <title>The tiny eukaryote Ostreococcus provides genomic insights into the paradox of plankton speciation.</title>
        <authorList>
            <person name="Palenik B."/>
            <person name="Grimwood J."/>
            <person name="Aerts A."/>
            <person name="Rouze P."/>
            <person name="Salamov A."/>
            <person name="Putnam N."/>
            <person name="Dupont C."/>
            <person name="Jorgensen R."/>
            <person name="Derelle E."/>
            <person name="Rombauts S."/>
            <person name="Zhou K."/>
            <person name="Otillar R."/>
            <person name="Merchant S.S."/>
            <person name="Podell S."/>
            <person name="Gaasterland T."/>
            <person name="Napoli C."/>
            <person name="Gendler K."/>
            <person name="Manuell A."/>
            <person name="Tai V."/>
            <person name="Vallon O."/>
            <person name="Piganeau G."/>
            <person name="Jancek S."/>
            <person name="Heijde M."/>
            <person name="Jabbari K."/>
            <person name="Bowler C."/>
            <person name="Lohr M."/>
            <person name="Robbens S."/>
            <person name="Werner G."/>
            <person name="Dubchak I."/>
            <person name="Pazour G.J."/>
            <person name="Ren Q."/>
            <person name="Paulsen I."/>
            <person name="Delwiche C."/>
            <person name="Schmutz J."/>
            <person name="Rokhsar D."/>
            <person name="Van de Peer Y."/>
            <person name="Moreau H."/>
            <person name="Grigoriev I.V."/>
        </authorList>
    </citation>
    <scope>NUCLEOTIDE SEQUENCE [LARGE SCALE GENOMIC DNA]</scope>
    <source>
        <strain evidence="3 4">CCE9901</strain>
    </source>
</reference>
<dbReference type="OrthoDB" id="498832at2759"/>
<dbReference type="AlphaFoldDB" id="A4RZY4"/>
<keyword evidence="2" id="KW-0472">Membrane</keyword>
<proteinExistence type="predicted"/>